<dbReference type="Proteomes" id="UP000006578">
    <property type="component" value="Chromosome"/>
</dbReference>
<evidence type="ECO:0000313" key="2">
    <source>
        <dbReference type="EMBL" id="ABF53053.1"/>
    </source>
</evidence>
<dbReference type="HOGENOM" id="CLU_2510958_0_0_5"/>
<keyword evidence="3" id="KW-1185">Reference proteome</keyword>
<gene>
    <name evidence="2" type="ordered locus">Sala_1339</name>
</gene>
<evidence type="ECO:0000256" key="1">
    <source>
        <dbReference type="SAM" id="MobiDB-lite"/>
    </source>
</evidence>
<evidence type="ECO:0000313" key="3">
    <source>
        <dbReference type="Proteomes" id="UP000006578"/>
    </source>
</evidence>
<sequence length="85" mass="9859">MRTPKENKNCRGEPRVDHDPLWRAGNERAMTRVDFAPDRIDWATKCRPVREKSTIFDVAGCEAHGYSDPPRPNLPLARQTMRRRG</sequence>
<organism evidence="2 3">
    <name type="scientific">Sphingopyxis alaskensis (strain DSM 13593 / LMG 18877 / RB2256)</name>
    <name type="common">Sphingomonas alaskensis</name>
    <dbReference type="NCBI Taxonomy" id="317655"/>
    <lineage>
        <taxon>Bacteria</taxon>
        <taxon>Pseudomonadati</taxon>
        <taxon>Pseudomonadota</taxon>
        <taxon>Alphaproteobacteria</taxon>
        <taxon>Sphingomonadales</taxon>
        <taxon>Sphingomonadaceae</taxon>
        <taxon>Sphingopyxis</taxon>
    </lineage>
</organism>
<accession>Q1GTG9</accession>
<proteinExistence type="predicted"/>
<dbReference type="KEGG" id="sal:Sala_1339"/>
<name>Q1GTG9_SPHAL</name>
<dbReference type="AlphaFoldDB" id="Q1GTG9"/>
<dbReference type="EMBL" id="CP000356">
    <property type="protein sequence ID" value="ABF53053.1"/>
    <property type="molecule type" value="Genomic_DNA"/>
</dbReference>
<reference evidence="2 3" key="1">
    <citation type="journal article" date="2009" name="Proc. Natl. Acad. Sci. U.S.A.">
        <title>The genomic basis of trophic strategy in marine bacteria.</title>
        <authorList>
            <person name="Lauro F.M."/>
            <person name="McDougald D."/>
            <person name="Thomas T."/>
            <person name="Williams T.J."/>
            <person name="Egan S."/>
            <person name="Rice S."/>
            <person name="DeMaere M.Z."/>
            <person name="Ting L."/>
            <person name="Ertan H."/>
            <person name="Johnson J."/>
            <person name="Ferriera S."/>
            <person name="Lapidus A."/>
            <person name="Anderson I."/>
            <person name="Kyrpides N."/>
            <person name="Munk A.C."/>
            <person name="Detter C."/>
            <person name="Han C.S."/>
            <person name="Brown M.V."/>
            <person name="Robb F.T."/>
            <person name="Kjelleberg S."/>
            <person name="Cavicchioli R."/>
        </authorList>
    </citation>
    <scope>NUCLEOTIDE SEQUENCE [LARGE SCALE GENOMIC DNA]</scope>
    <source>
        <strain evidence="3">DSM 13593 / LMG 18877 / RB2256</strain>
    </source>
</reference>
<protein>
    <submittedName>
        <fullName evidence="2">Uncharacterized protein</fullName>
    </submittedName>
</protein>
<feature type="region of interest" description="Disordered" evidence="1">
    <location>
        <begin position="66"/>
        <end position="85"/>
    </location>
</feature>